<dbReference type="GO" id="GO:0050482">
    <property type="term" value="P:arachidonate secretion"/>
    <property type="evidence" value="ECO:0007669"/>
    <property type="project" value="InterPro"/>
</dbReference>
<dbReference type="GO" id="GO:0004623">
    <property type="term" value="F:phospholipase A2 activity"/>
    <property type="evidence" value="ECO:0007669"/>
    <property type="project" value="UniProtKB-EC"/>
</dbReference>
<evidence type="ECO:0000256" key="1">
    <source>
        <dbReference type="ARBA" id="ARBA00001604"/>
    </source>
</evidence>
<comment type="caution">
    <text evidence="3">The sequence shown here is derived from an EMBL/GenBank/DDBJ whole genome shotgun (WGS) entry which is preliminary data.</text>
</comment>
<proteinExistence type="predicted"/>
<sequence length="122" mass="13964">MHDLCYEKAGDSVCYDEKPHVAPYRWKYSNGKIYCNSSSVTTTPAKGKAGHACGLVTCRCDAKFTGCIDVYKDTYNPQLRKVRPPLYNAINRFLSQINKKARIDRIEAPFISIKLRRSSEYF</sequence>
<dbReference type="InterPro" id="IPR036444">
    <property type="entry name" value="PLipase_A2_dom_sf"/>
</dbReference>
<keyword evidence="4" id="KW-1185">Reference proteome</keyword>
<evidence type="ECO:0000313" key="4">
    <source>
        <dbReference type="Proteomes" id="UP000827092"/>
    </source>
</evidence>
<dbReference type="InterPro" id="IPR016090">
    <property type="entry name" value="PLA2-like_dom"/>
</dbReference>
<dbReference type="GO" id="GO:0006644">
    <property type="term" value="P:phospholipid metabolic process"/>
    <property type="evidence" value="ECO:0007669"/>
    <property type="project" value="InterPro"/>
</dbReference>
<accession>A0AAV6UN13</accession>
<dbReference type="EMBL" id="JAFNEN010000333">
    <property type="protein sequence ID" value="KAG8185522.1"/>
    <property type="molecule type" value="Genomic_DNA"/>
</dbReference>
<dbReference type="AlphaFoldDB" id="A0AAV6UN13"/>
<comment type="catalytic activity">
    <reaction evidence="1">
        <text>a 1,2-diacyl-sn-glycero-3-phosphocholine + H2O = a 1-acyl-sn-glycero-3-phosphocholine + a fatty acid + H(+)</text>
        <dbReference type="Rhea" id="RHEA:15801"/>
        <dbReference type="ChEBI" id="CHEBI:15377"/>
        <dbReference type="ChEBI" id="CHEBI:15378"/>
        <dbReference type="ChEBI" id="CHEBI:28868"/>
        <dbReference type="ChEBI" id="CHEBI:57643"/>
        <dbReference type="ChEBI" id="CHEBI:58168"/>
        <dbReference type="EC" id="3.1.1.4"/>
    </reaction>
</comment>
<gene>
    <name evidence="3" type="ORF">JTE90_012860</name>
</gene>
<evidence type="ECO:0000313" key="3">
    <source>
        <dbReference type="EMBL" id="KAG8185522.1"/>
    </source>
</evidence>
<name>A0AAV6UN13_9ARAC</name>
<organism evidence="3 4">
    <name type="scientific">Oedothorax gibbosus</name>
    <dbReference type="NCBI Taxonomy" id="931172"/>
    <lineage>
        <taxon>Eukaryota</taxon>
        <taxon>Metazoa</taxon>
        <taxon>Ecdysozoa</taxon>
        <taxon>Arthropoda</taxon>
        <taxon>Chelicerata</taxon>
        <taxon>Arachnida</taxon>
        <taxon>Araneae</taxon>
        <taxon>Araneomorphae</taxon>
        <taxon>Entelegynae</taxon>
        <taxon>Araneoidea</taxon>
        <taxon>Linyphiidae</taxon>
        <taxon>Erigoninae</taxon>
        <taxon>Oedothorax</taxon>
    </lineage>
</organism>
<evidence type="ECO:0000259" key="2">
    <source>
        <dbReference type="Pfam" id="PF00068"/>
    </source>
</evidence>
<dbReference type="SUPFAM" id="SSF48619">
    <property type="entry name" value="Phospholipase A2, PLA2"/>
    <property type="match status" value="1"/>
</dbReference>
<reference evidence="3 4" key="1">
    <citation type="journal article" date="2022" name="Nat. Ecol. Evol.">
        <title>A masculinizing supergene underlies an exaggerated male reproductive morph in a spider.</title>
        <authorList>
            <person name="Hendrickx F."/>
            <person name="De Corte Z."/>
            <person name="Sonet G."/>
            <person name="Van Belleghem S.M."/>
            <person name="Kostlbacher S."/>
            <person name="Vangestel C."/>
        </authorList>
    </citation>
    <scope>NUCLEOTIDE SEQUENCE [LARGE SCALE GENOMIC DNA]</scope>
    <source>
        <strain evidence="3">W744_W776</strain>
    </source>
</reference>
<dbReference type="Proteomes" id="UP000827092">
    <property type="component" value="Unassembled WGS sequence"/>
</dbReference>
<protein>
    <recommendedName>
        <fullName evidence="2">Phospholipase A2-like central domain-containing protein</fullName>
    </recommendedName>
</protein>
<feature type="domain" description="Phospholipase A2-like central" evidence="2">
    <location>
        <begin position="2"/>
        <end position="78"/>
    </location>
</feature>
<dbReference type="Gene3D" id="1.20.90.10">
    <property type="entry name" value="Phospholipase A2 domain"/>
    <property type="match status" value="1"/>
</dbReference>
<dbReference type="Pfam" id="PF00068">
    <property type="entry name" value="Phospholip_A2_1"/>
    <property type="match status" value="1"/>
</dbReference>